<protein>
    <recommendedName>
        <fullName evidence="3">Pyrrolo-quinoline quinone</fullName>
    </recommendedName>
</protein>
<dbReference type="SUPFAM" id="SSF69322">
    <property type="entry name" value="Tricorn protease domain 2"/>
    <property type="match status" value="1"/>
</dbReference>
<dbReference type="AlphaFoldDB" id="A0A1A3BHW9"/>
<evidence type="ECO:0000313" key="1">
    <source>
        <dbReference type="EMBL" id="OBI74644.1"/>
    </source>
</evidence>
<sequence>MVVLAGGAAAWRAGLLGGRHAGRDAAQPWQPPIGTPTDLLVSFPLDRQPVAGWQVGPTNVGLPDYAPLGELFAASGDKAYFLSQFVDNFCTTACRPQQAWVYGIDTRTGARLFDPVPLPDYSYDAECFGNGPAVAVCLKTGARLTTWVIDLAHGSLRFTGPTDVGFAAFPGRPEAHPAGTHLGQTWLVAAVEGQGVFGVGSHGERTWSVPGDGFFTPMDYRVANDIPAPTLAVSTGGDPNRVFSVTDGADLTPTAPAGLTLHRAVVYNEGFAYAYRNSQSGETGVLFYDTKGRLVAQRPMGRSMVTLLDNPPMPAVSVDGNIAVYTAAGTPVTQFAAPQPVTDVRTIGAKIYVGLGEPSERRWQQWDLLTGQAGATCSGLDLHGTFPDGTYVASDGTTIVSGIGMLGERYAAVNMTTCQTMWQTPDDVHVAIWKVGTGLLQRDRDRNTMIWLRPPG</sequence>
<dbReference type="Proteomes" id="UP000093795">
    <property type="component" value="Unassembled WGS sequence"/>
</dbReference>
<name>A0A1A3BHW9_MYCAS</name>
<dbReference type="RefSeq" id="WP_065123313.1">
    <property type="nucleotide sequence ID" value="NZ_LZKQ01000303.1"/>
</dbReference>
<dbReference type="OrthoDB" id="4609397at2"/>
<reference evidence="1 2" key="1">
    <citation type="submission" date="2016-06" db="EMBL/GenBank/DDBJ databases">
        <authorList>
            <person name="Kjaerup R.B."/>
            <person name="Dalgaard T.S."/>
            <person name="Juul-Madsen H.R."/>
        </authorList>
    </citation>
    <scope>NUCLEOTIDE SEQUENCE [LARGE SCALE GENOMIC DNA]</scope>
    <source>
        <strain evidence="1 2">1081914.2</strain>
    </source>
</reference>
<proteinExistence type="predicted"/>
<dbReference type="STRING" id="1790.A5645_17160"/>
<comment type="caution">
    <text evidence="1">The sequence shown here is derived from an EMBL/GenBank/DDBJ whole genome shotgun (WGS) entry which is preliminary data.</text>
</comment>
<dbReference type="eggNOG" id="ENOG5030TEM">
    <property type="taxonomic scope" value="Bacteria"/>
</dbReference>
<gene>
    <name evidence="1" type="ORF">A9X01_05330</name>
</gene>
<evidence type="ECO:0000313" key="2">
    <source>
        <dbReference type="Proteomes" id="UP000093795"/>
    </source>
</evidence>
<evidence type="ECO:0008006" key="3">
    <source>
        <dbReference type="Google" id="ProtNLM"/>
    </source>
</evidence>
<accession>A0A1A3BHW9</accession>
<organism evidence="1 2">
    <name type="scientific">Mycobacterium asiaticum</name>
    <dbReference type="NCBI Taxonomy" id="1790"/>
    <lineage>
        <taxon>Bacteria</taxon>
        <taxon>Bacillati</taxon>
        <taxon>Actinomycetota</taxon>
        <taxon>Actinomycetes</taxon>
        <taxon>Mycobacteriales</taxon>
        <taxon>Mycobacteriaceae</taxon>
        <taxon>Mycobacterium</taxon>
    </lineage>
</organism>
<dbReference type="EMBL" id="LZKQ01000303">
    <property type="protein sequence ID" value="OBI74644.1"/>
    <property type="molecule type" value="Genomic_DNA"/>
</dbReference>